<gene>
    <name evidence="1" type="ORF">ABEG20_14055</name>
</gene>
<accession>A0AAU7K1R5</accession>
<dbReference type="AlphaFoldDB" id="A0AAU7K1R5"/>
<dbReference type="RefSeq" id="WP_406823962.1">
    <property type="nucleotide sequence ID" value="NZ_CP157485.1"/>
</dbReference>
<name>A0AAU7K1R5_9SPHI</name>
<sequence length="260" mass="30269">MDNRQVTESIIKAVFASIPFAGQPLNELFYDFRGRVKQQRINDFTELLKQYFDGQTAVDYNELNIVEFSDLFESVILKVVHTGSKEKHKRFKEIIIGYLESANPVMDHSDTFLELVNVLNDHSIQILRHHYLFDVEFQKIEEQLNRNSSEIARAADELESERKTKELGYANNYITIVEKMESLNKTKNEIETELEVIGKYRTAEFYGLSIDDFLYLKQILASRALMTDLGLGSISHIPFHDMGITVFGRHFIDYIREGRQ</sequence>
<organism evidence="1">
    <name type="scientific">Pedobacter sp. KACC 23697</name>
    <dbReference type="NCBI Taxonomy" id="3149230"/>
    <lineage>
        <taxon>Bacteria</taxon>
        <taxon>Pseudomonadati</taxon>
        <taxon>Bacteroidota</taxon>
        <taxon>Sphingobacteriia</taxon>
        <taxon>Sphingobacteriales</taxon>
        <taxon>Sphingobacteriaceae</taxon>
        <taxon>Pedobacter</taxon>
    </lineage>
</organism>
<proteinExistence type="predicted"/>
<reference evidence="1" key="1">
    <citation type="submission" date="2024-05" db="EMBL/GenBank/DDBJ databases">
        <authorList>
            <person name="Kim S."/>
            <person name="Heo J."/>
            <person name="Choi H."/>
            <person name="Choi Y."/>
            <person name="Kwon S.-W."/>
            <person name="Kim Y."/>
        </authorList>
    </citation>
    <scope>NUCLEOTIDE SEQUENCE</scope>
    <source>
        <strain evidence="1">KACC 23697</strain>
    </source>
</reference>
<evidence type="ECO:0008006" key="2">
    <source>
        <dbReference type="Google" id="ProtNLM"/>
    </source>
</evidence>
<dbReference type="EMBL" id="CP157485">
    <property type="protein sequence ID" value="XBO46413.1"/>
    <property type="molecule type" value="Genomic_DNA"/>
</dbReference>
<protein>
    <recommendedName>
        <fullName evidence="2">DUF4393 domain-containing protein</fullName>
    </recommendedName>
</protein>
<evidence type="ECO:0000313" key="1">
    <source>
        <dbReference type="EMBL" id="XBO46413.1"/>
    </source>
</evidence>